<gene>
    <name evidence="1" type="ORF">PIB30_018753</name>
</gene>
<organism evidence="1 2">
    <name type="scientific">Stylosanthes scabra</name>
    <dbReference type="NCBI Taxonomy" id="79078"/>
    <lineage>
        <taxon>Eukaryota</taxon>
        <taxon>Viridiplantae</taxon>
        <taxon>Streptophyta</taxon>
        <taxon>Embryophyta</taxon>
        <taxon>Tracheophyta</taxon>
        <taxon>Spermatophyta</taxon>
        <taxon>Magnoliopsida</taxon>
        <taxon>eudicotyledons</taxon>
        <taxon>Gunneridae</taxon>
        <taxon>Pentapetalae</taxon>
        <taxon>rosids</taxon>
        <taxon>fabids</taxon>
        <taxon>Fabales</taxon>
        <taxon>Fabaceae</taxon>
        <taxon>Papilionoideae</taxon>
        <taxon>50 kb inversion clade</taxon>
        <taxon>dalbergioids sensu lato</taxon>
        <taxon>Dalbergieae</taxon>
        <taxon>Pterocarpus clade</taxon>
        <taxon>Stylosanthes</taxon>
    </lineage>
</organism>
<dbReference type="Proteomes" id="UP001341840">
    <property type="component" value="Unassembled WGS sequence"/>
</dbReference>
<dbReference type="EMBL" id="JASCZI010271917">
    <property type="protein sequence ID" value="MED6217544.1"/>
    <property type="molecule type" value="Genomic_DNA"/>
</dbReference>
<sequence>MPSSGGRPWTSMGWGVRPRTLATPESVPASRLLATVYGCIEIEINLLLIRLQVLTSFIARMVSVGNSFFILVHHCWFSLEVPTDSANVQNVPSRGFGTSGVTGGAKEEGWELIWGVNPYEIDADIILSRGDSITNAMGPFLDPKRIWAVRQLWAGVREGATDSGLWSHSYKYQVVVLGEDERRAKMTEAEAVDGEPDMRNKAKRVGWEWVD</sequence>
<proteinExistence type="predicted"/>
<keyword evidence="2" id="KW-1185">Reference proteome</keyword>
<reference evidence="1 2" key="1">
    <citation type="journal article" date="2023" name="Plants (Basel)">
        <title>Bridging the Gap: Combining Genomics and Transcriptomics Approaches to Understand Stylosanthes scabra, an Orphan Legume from the Brazilian Caatinga.</title>
        <authorList>
            <person name="Ferreira-Neto J.R.C."/>
            <person name="da Silva M.D."/>
            <person name="Binneck E."/>
            <person name="de Melo N.F."/>
            <person name="da Silva R.H."/>
            <person name="de Melo A.L.T.M."/>
            <person name="Pandolfi V."/>
            <person name="Bustamante F.O."/>
            <person name="Brasileiro-Vidal A.C."/>
            <person name="Benko-Iseppon A.M."/>
        </authorList>
    </citation>
    <scope>NUCLEOTIDE SEQUENCE [LARGE SCALE GENOMIC DNA]</scope>
    <source>
        <tissue evidence="1">Leaves</tissue>
    </source>
</reference>
<comment type="caution">
    <text evidence="1">The sequence shown here is derived from an EMBL/GenBank/DDBJ whole genome shotgun (WGS) entry which is preliminary data.</text>
</comment>
<evidence type="ECO:0000313" key="2">
    <source>
        <dbReference type="Proteomes" id="UP001341840"/>
    </source>
</evidence>
<evidence type="ECO:0000313" key="1">
    <source>
        <dbReference type="EMBL" id="MED6217544.1"/>
    </source>
</evidence>
<name>A0ABU6Z7G4_9FABA</name>
<protein>
    <submittedName>
        <fullName evidence="1">Uncharacterized protein</fullName>
    </submittedName>
</protein>
<accession>A0ABU6Z7G4</accession>